<evidence type="ECO:0000256" key="1">
    <source>
        <dbReference type="ARBA" id="ARBA00004496"/>
    </source>
</evidence>
<dbReference type="FunFam" id="3.30.479.20:FF:000001">
    <property type="entry name" value="Elongation factor Ts"/>
    <property type="match status" value="1"/>
</dbReference>
<evidence type="ECO:0000256" key="5">
    <source>
        <dbReference type="ARBA" id="ARBA00022768"/>
    </source>
</evidence>
<dbReference type="PANTHER" id="PTHR11741">
    <property type="entry name" value="ELONGATION FACTOR TS"/>
    <property type="match status" value="1"/>
</dbReference>
<comment type="function">
    <text evidence="7 8">Associates with the EF-Tu.GDP complex and induces the exchange of GDP to GTP. It remains bound to the aminoacyl-tRNA.EF-Tu.GTP complex up to the GTP hydrolysis stage on the ribosome.</text>
</comment>
<feature type="domain" description="Translation elongation factor EFTs/EF1B dimerisation" evidence="10">
    <location>
        <begin position="71"/>
        <end position="263"/>
    </location>
</feature>
<dbReference type="Gene3D" id="1.10.286.20">
    <property type="match status" value="1"/>
</dbReference>
<keyword evidence="6 7" id="KW-0648">Protein biosynthesis</keyword>
<dbReference type="InterPro" id="IPR009060">
    <property type="entry name" value="UBA-like_sf"/>
</dbReference>
<dbReference type="EMBL" id="LR217720">
    <property type="protein sequence ID" value="VFP84093.1"/>
    <property type="molecule type" value="Genomic_DNA"/>
</dbReference>
<dbReference type="SUPFAM" id="SSF54713">
    <property type="entry name" value="Elongation factor Ts (EF-Ts), dimerisation domain"/>
    <property type="match status" value="1"/>
</dbReference>
<dbReference type="Gene3D" id="3.30.479.20">
    <property type="entry name" value="Elongation factor Ts, dimerisation domain"/>
    <property type="match status" value="2"/>
</dbReference>
<organism evidence="11 12">
    <name type="scientific">Candidatus Erwinia haradaeae</name>
    <dbReference type="NCBI Taxonomy" id="1922217"/>
    <lineage>
        <taxon>Bacteria</taxon>
        <taxon>Pseudomonadati</taxon>
        <taxon>Pseudomonadota</taxon>
        <taxon>Gammaproteobacteria</taxon>
        <taxon>Enterobacterales</taxon>
        <taxon>Erwiniaceae</taxon>
        <taxon>Erwinia</taxon>
    </lineage>
</organism>
<dbReference type="GO" id="GO:0005737">
    <property type="term" value="C:cytoplasm"/>
    <property type="evidence" value="ECO:0007669"/>
    <property type="project" value="UniProtKB-SubCell"/>
</dbReference>
<dbReference type="PANTHER" id="PTHR11741:SF0">
    <property type="entry name" value="ELONGATION FACTOR TS, MITOCHONDRIAL"/>
    <property type="match status" value="1"/>
</dbReference>
<gene>
    <name evidence="7 11" type="primary">tsf</name>
    <name evidence="11" type="ORF">ERCILAFE3058_192</name>
</gene>
<dbReference type="OrthoDB" id="9808348at2"/>
<dbReference type="RefSeq" id="WP_157989620.1">
    <property type="nucleotide sequence ID" value="NZ_LR217720.1"/>
</dbReference>
<dbReference type="InterPro" id="IPR001816">
    <property type="entry name" value="Transl_elong_EFTs/EF1B"/>
</dbReference>
<evidence type="ECO:0000256" key="2">
    <source>
        <dbReference type="ARBA" id="ARBA00005532"/>
    </source>
</evidence>
<name>A0A451DCD7_9GAMM</name>
<evidence type="ECO:0000256" key="3">
    <source>
        <dbReference type="ARBA" id="ARBA00016956"/>
    </source>
</evidence>
<accession>A0A451DCD7</accession>
<dbReference type="HAMAP" id="MF_00050">
    <property type="entry name" value="EF_Ts"/>
    <property type="match status" value="1"/>
</dbReference>
<keyword evidence="4 7" id="KW-0963">Cytoplasm</keyword>
<comment type="similarity">
    <text evidence="2 7 8">Belongs to the EF-Ts family.</text>
</comment>
<evidence type="ECO:0000256" key="9">
    <source>
        <dbReference type="RuleBase" id="RU000643"/>
    </source>
</evidence>
<feature type="region of interest" description="Involved in Mg(2+) ion dislocation from EF-Tu" evidence="7">
    <location>
        <begin position="80"/>
        <end position="83"/>
    </location>
</feature>
<dbReference type="AlphaFoldDB" id="A0A451DCD7"/>
<evidence type="ECO:0000313" key="11">
    <source>
        <dbReference type="EMBL" id="VFP84093.1"/>
    </source>
</evidence>
<dbReference type="Proteomes" id="UP000294418">
    <property type="component" value="Chromosome"/>
</dbReference>
<proteinExistence type="inferred from homology"/>
<dbReference type="InterPro" id="IPR014039">
    <property type="entry name" value="Transl_elong_EFTs/EF1B_dimer"/>
</dbReference>
<dbReference type="NCBIfam" id="TIGR00116">
    <property type="entry name" value="tsf"/>
    <property type="match status" value="1"/>
</dbReference>
<evidence type="ECO:0000256" key="6">
    <source>
        <dbReference type="ARBA" id="ARBA00022917"/>
    </source>
</evidence>
<comment type="subcellular location">
    <subcellularLocation>
        <location evidence="1 7 9">Cytoplasm</location>
    </subcellularLocation>
</comment>
<dbReference type="Pfam" id="PF00889">
    <property type="entry name" value="EF_TS"/>
    <property type="match status" value="1"/>
</dbReference>
<evidence type="ECO:0000256" key="4">
    <source>
        <dbReference type="ARBA" id="ARBA00022490"/>
    </source>
</evidence>
<evidence type="ECO:0000256" key="8">
    <source>
        <dbReference type="RuleBase" id="RU000642"/>
    </source>
</evidence>
<evidence type="ECO:0000256" key="7">
    <source>
        <dbReference type="HAMAP-Rule" id="MF_00050"/>
    </source>
</evidence>
<dbReference type="Gene3D" id="1.10.8.10">
    <property type="entry name" value="DNA helicase RuvA subunit, C-terminal domain"/>
    <property type="match status" value="1"/>
</dbReference>
<reference evidence="11 12" key="1">
    <citation type="submission" date="2019-02" db="EMBL/GenBank/DDBJ databases">
        <authorList>
            <person name="Manzano-Marin A."/>
            <person name="Manzano-Marin A."/>
        </authorList>
    </citation>
    <scope>NUCLEOTIDE SEQUENCE [LARGE SCALE GENOMIC DNA]</scope>
    <source>
        <strain evidence="11 12">ErCilaricifoliae</strain>
    </source>
</reference>
<dbReference type="InterPro" id="IPR018101">
    <property type="entry name" value="Transl_elong_Ts_CS"/>
</dbReference>
<dbReference type="PROSITE" id="PS01127">
    <property type="entry name" value="EF_TS_2"/>
    <property type="match status" value="1"/>
</dbReference>
<evidence type="ECO:0000313" key="12">
    <source>
        <dbReference type="Proteomes" id="UP000294418"/>
    </source>
</evidence>
<protein>
    <recommendedName>
        <fullName evidence="3 7">Elongation factor Ts</fullName>
        <shortName evidence="7">EF-Ts</shortName>
    </recommendedName>
</protein>
<dbReference type="GO" id="GO:0003746">
    <property type="term" value="F:translation elongation factor activity"/>
    <property type="evidence" value="ECO:0007669"/>
    <property type="project" value="UniProtKB-UniRule"/>
</dbReference>
<keyword evidence="5 7" id="KW-0251">Elongation factor</keyword>
<dbReference type="FunFam" id="1.10.8.10:FF:000001">
    <property type="entry name" value="Elongation factor Ts"/>
    <property type="match status" value="1"/>
</dbReference>
<dbReference type="FunFam" id="1.10.286.20:FF:000001">
    <property type="entry name" value="Elongation factor Ts"/>
    <property type="match status" value="1"/>
</dbReference>
<dbReference type="InterPro" id="IPR036402">
    <property type="entry name" value="EF-Ts_dimer_sf"/>
</dbReference>
<evidence type="ECO:0000259" key="10">
    <source>
        <dbReference type="Pfam" id="PF00889"/>
    </source>
</evidence>
<dbReference type="SUPFAM" id="SSF46934">
    <property type="entry name" value="UBA-like"/>
    <property type="match status" value="1"/>
</dbReference>
<sequence length="268" mass="30002">MSNITAALVKDLRERTGLGIMDCKLALSEANGDIDLAIKNLRKSGMIKAAKKASHITTEGMIRSKVQDNYGVIIEVNCQTDFVAKNASFQLFADKILDFAFLNKSNDVGVLAAQFQEERMELITYLGENINIRRIGFLDGAYVGQYVHGERIGVLVSMNTFDIEYMKQIAMHIAASKPEFIYPEDISSIVIEREYQLQLEMAMQSGKAKEIADRIVQGRMQKFMKEISLVGQPFILAPEKTVGTFLNERNLSVTNFIRFEVGEGIRGA</sequence>
<dbReference type="CDD" id="cd14275">
    <property type="entry name" value="UBA_EF-Ts"/>
    <property type="match status" value="1"/>
</dbReference>